<gene>
    <name evidence="1" type="primary">AVEN_46861_1</name>
    <name evidence="1" type="ORF">TNIN_15231</name>
</gene>
<dbReference type="EMBL" id="BMAV01022993">
    <property type="protein sequence ID" value="GFY78430.1"/>
    <property type="molecule type" value="Genomic_DNA"/>
</dbReference>
<dbReference type="AlphaFoldDB" id="A0A8X6YSI1"/>
<accession>A0A8X6YSI1</accession>
<reference evidence="1" key="1">
    <citation type="submission" date="2020-08" db="EMBL/GenBank/DDBJ databases">
        <title>Multicomponent nature underlies the extraordinary mechanical properties of spider dragline silk.</title>
        <authorList>
            <person name="Kono N."/>
            <person name="Nakamura H."/>
            <person name="Mori M."/>
            <person name="Yoshida Y."/>
            <person name="Ohtoshi R."/>
            <person name="Malay A.D."/>
            <person name="Moran D.A.P."/>
            <person name="Tomita M."/>
            <person name="Numata K."/>
            <person name="Arakawa K."/>
        </authorList>
    </citation>
    <scope>NUCLEOTIDE SEQUENCE</scope>
</reference>
<evidence type="ECO:0000313" key="1">
    <source>
        <dbReference type="EMBL" id="GFY78430.1"/>
    </source>
</evidence>
<comment type="caution">
    <text evidence="1">The sequence shown here is derived from an EMBL/GenBank/DDBJ whole genome shotgun (WGS) entry which is preliminary data.</text>
</comment>
<keyword evidence="2" id="KW-1185">Reference proteome</keyword>
<evidence type="ECO:0000313" key="2">
    <source>
        <dbReference type="Proteomes" id="UP000886998"/>
    </source>
</evidence>
<dbReference type="Proteomes" id="UP000886998">
    <property type="component" value="Unassembled WGS sequence"/>
</dbReference>
<proteinExistence type="predicted"/>
<name>A0A8X6YSI1_9ARAC</name>
<organism evidence="1 2">
    <name type="scientific">Trichonephila inaurata madagascariensis</name>
    <dbReference type="NCBI Taxonomy" id="2747483"/>
    <lineage>
        <taxon>Eukaryota</taxon>
        <taxon>Metazoa</taxon>
        <taxon>Ecdysozoa</taxon>
        <taxon>Arthropoda</taxon>
        <taxon>Chelicerata</taxon>
        <taxon>Arachnida</taxon>
        <taxon>Araneae</taxon>
        <taxon>Araneomorphae</taxon>
        <taxon>Entelegynae</taxon>
        <taxon>Araneoidea</taxon>
        <taxon>Nephilidae</taxon>
        <taxon>Trichonephila</taxon>
        <taxon>Trichonephila inaurata</taxon>
    </lineage>
</organism>
<protein>
    <submittedName>
        <fullName evidence="1">Uncharacterized protein</fullName>
    </submittedName>
</protein>
<sequence>MNFVHSLQHLALVKVAVEIYTSPEVREYERQLGTPFYSTSNTRWQPFVREKISSLVPFEVIQDIIIGAIKPLSNELRMWIVDHCMILGPNADKKISLCWKPGGTVDRLETAKSVIPCTDFSLAQRFILAIYYWLKDEAIQLWQKISPPYFKRMWTIVQTGSHTDGLPKIFEQWVEWLQNGADCEEYYTYIGSLTNSHFKVPPPDDLWPQVTYEFYINGGIHILEEHSHSSYGRNYLSKTHNALQMILFRKSCSKAASLFLNWPLQCQFLKVTKRLRKVCCGEKGLAPFGEVRHHHPQRVISVLLYPEHEPDVTRVLGVQMRLNRDVDPGLLRNGGPLTSKPQRWTLDFYAVVDPGLLQWWIPDFPQWWAPGLLPGWTLDFAGGGPRTSMQWGGPGFCNGGPPNFYATVDPGLLRILGGPGLLRNGGSWTSPRGWTLDFMQWGDPRTSLEWLTLDFRNGGSWTSKAMVDPGLLQWWTPGFLRNGGPRTSTQWWTLDFYRVVDLDFAMVDPGLLAVVDPGLLRNGGPWTFYAIVDPCFTNGETWTSTQWWTLTSRNGEPWTSTHVAPDFYAGDPDFYAMVAPCFYARWTLDFYAVVDPGLLRNGDPGLLRSGGPWTSTQWWTLDFYAMVAPGLLCNGPLWTSTQWWTLDFYERWTRDFPTQWWALDFYAMVDPGLLRSGGPWTSTQWWTLDFYAVVDPGLLCNGGPWTSTQWWTLTSTQWWTLDFTQGFDPGLLRNGGSGTSTRWPPGLYAWWTLDFYAMVDPGLLRSGGPWTSTQW</sequence>